<evidence type="ECO:0000256" key="4">
    <source>
        <dbReference type="ARBA" id="ARBA00023172"/>
    </source>
</evidence>
<dbReference type="Gene3D" id="3.30.420.10">
    <property type="entry name" value="Ribonuclease H-like superfamily/Ribonuclease H"/>
    <property type="match status" value="1"/>
</dbReference>
<dbReference type="InterPro" id="IPR054353">
    <property type="entry name" value="IstA-like_C"/>
</dbReference>
<keyword evidence="8" id="KW-1185">Reference proteome</keyword>
<name>A0A1B9F2I1_9BACT</name>
<dbReference type="Proteomes" id="UP000093080">
    <property type="component" value="Unassembled WGS sequence"/>
</dbReference>
<dbReference type="NCBIfam" id="NF033546">
    <property type="entry name" value="transpos_IS21"/>
    <property type="match status" value="1"/>
</dbReference>
<organism evidence="7 8">
    <name type="scientific">Dissulfuribacter thermophilus</name>
    <dbReference type="NCBI Taxonomy" id="1156395"/>
    <lineage>
        <taxon>Bacteria</taxon>
        <taxon>Pseudomonadati</taxon>
        <taxon>Thermodesulfobacteriota</taxon>
        <taxon>Dissulfuribacteria</taxon>
        <taxon>Dissulfuribacterales</taxon>
        <taxon>Dissulfuribacteraceae</taxon>
        <taxon>Dissulfuribacter</taxon>
    </lineage>
</organism>
<dbReference type="Pfam" id="PF13551">
    <property type="entry name" value="HTH_29"/>
    <property type="match status" value="1"/>
</dbReference>
<evidence type="ECO:0000256" key="2">
    <source>
        <dbReference type="ARBA" id="ARBA00022578"/>
    </source>
</evidence>
<keyword evidence="2" id="KW-0815">Transposition</keyword>
<evidence type="ECO:0000313" key="8">
    <source>
        <dbReference type="Proteomes" id="UP000093080"/>
    </source>
</evidence>
<keyword evidence="4" id="KW-0233">DNA recombination</keyword>
<evidence type="ECO:0000256" key="1">
    <source>
        <dbReference type="ARBA" id="ARBA00009277"/>
    </source>
</evidence>
<gene>
    <name evidence="7" type="ORF">DBT_2467</name>
</gene>
<accession>A0A1B9F2I1</accession>
<evidence type="ECO:0000259" key="6">
    <source>
        <dbReference type="PROSITE" id="PS50994"/>
    </source>
</evidence>
<dbReference type="InterPro" id="IPR017894">
    <property type="entry name" value="HTH_IS21_transposase_type"/>
</dbReference>
<dbReference type="Pfam" id="PF22483">
    <property type="entry name" value="Mu-transpos_C_2"/>
    <property type="match status" value="1"/>
</dbReference>
<evidence type="ECO:0000259" key="5">
    <source>
        <dbReference type="PROSITE" id="PS50531"/>
    </source>
</evidence>
<dbReference type="GO" id="GO:0003677">
    <property type="term" value="F:DNA binding"/>
    <property type="evidence" value="ECO:0007669"/>
    <property type="project" value="UniProtKB-KW"/>
</dbReference>
<comment type="similarity">
    <text evidence="1">Belongs to the transposase IS21/IS408/IS1162 family.</text>
</comment>
<dbReference type="RefSeq" id="WP_067620891.1">
    <property type="nucleotide sequence ID" value="NZ_MAGO01000023.1"/>
</dbReference>
<keyword evidence="3" id="KW-0238">DNA-binding</keyword>
<dbReference type="GO" id="GO:0006310">
    <property type="term" value="P:DNA recombination"/>
    <property type="evidence" value="ECO:0007669"/>
    <property type="project" value="UniProtKB-KW"/>
</dbReference>
<dbReference type="PROSITE" id="PS50994">
    <property type="entry name" value="INTEGRASE"/>
    <property type="match status" value="1"/>
</dbReference>
<dbReference type="PANTHER" id="PTHR35004">
    <property type="entry name" value="TRANSPOSASE RV3428C-RELATED"/>
    <property type="match status" value="1"/>
</dbReference>
<dbReference type="SUPFAM" id="SSF46689">
    <property type="entry name" value="Homeodomain-like"/>
    <property type="match status" value="1"/>
</dbReference>
<dbReference type="Gene3D" id="1.10.10.60">
    <property type="entry name" value="Homeodomain-like"/>
    <property type="match status" value="1"/>
</dbReference>
<dbReference type="Pfam" id="PF00665">
    <property type="entry name" value="rve"/>
    <property type="match status" value="1"/>
</dbReference>
<dbReference type="InterPro" id="IPR012337">
    <property type="entry name" value="RNaseH-like_sf"/>
</dbReference>
<dbReference type="STRING" id="1156395.DBT_2467"/>
<comment type="caution">
    <text evidence="7">The sequence shown here is derived from an EMBL/GenBank/DDBJ whole genome shotgun (WGS) entry which is preliminary data.</text>
</comment>
<evidence type="ECO:0000313" key="7">
    <source>
        <dbReference type="EMBL" id="OCC14130.1"/>
    </source>
</evidence>
<dbReference type="AlphaFoldDB" id="A0A1B9F2I1"/>
<dbReference type="InterPro" id="IPR036397">
    <property type="entry name" value="RNaseH_sf"/>
</dbReference>
<dbReference type="InterPro" id="IPR009057">
    <property type="entry name" value="Homeodomain-like_sf"/>
</dbReference>
<dbReference type="EMBL" id="MAGO01000023">
    <property type="protein sequence ID" value="OCC14130.1"/>
    <property type="molecule type" value="Genomic_DNA"/>
</dbReference>
<feature type="domain" description="HTH IS21-type" evidence="5">
    <location>
        <begin position="5"/>
        <end position="68"/>
    </location>
</feature>
<sequence>MKGIEMYYTVKTLLDQGWSISGIARELGIDRKTVRKIRERVKDGEVKVPRMRKRSRLDAYREEILSYLEEGLSGVLIHRKLCEIHGVEISYSGLKKYLRKLKVGKDGKIPILSPPGKEAQVDFGYAGKFLIEGKWRKCWVFCMALSYSRMSYYELVLTQDTETFLRCHINAFEYFGGVPEVVLIDNLKSGVVRSNFYEPEIQSEHSRMLQHYGSSPVTCRVRRPEEKGKVESGIKYVKRSFLKGLDSRELSGARTELKRWLDEVCNSRVHGTTRKLPREEFERTEKRALKPLPLRRYEVPFLSKRKVNAYSHVYYKYNYYSVPYRYVGKEVSLKATSHLLHIFDKDLSEIAVHIISNGKGEFITNKSHIPDYKLPKPRSYYEAKCKEIGPFVLDFLNHLEKAFPQSWRRSIQGVLSLGQSFDPDVLNKACERAILFGAISYRSVKRICENGLYVSSDTRGSTVTGSGFANDLSIYDRLAGGEGPWK</sequence>
<dbReference type="SUPFAM" id="SSF53098">
    <property type="entry name" value="Ribonuclease H-like"/>
    <property type="match status" value="1"/>
</dbReference>
<evidence type="ECO:0000256" key="3">
    <source>
        <dbReference type="ARBA" id="ARBA00023125"/>
    </source>
</evidence>
<feature type="domain" description="Integrase catalytic" evidence="6">
    <location>
        <begin position="111"/>
        <end position="285"/>
    </location>
</feature>
<proteinExistence type="inferred from homology"/>
<dbReference type="InterPro" id="IPR001584">
    <property type="entry name" value="Integrase_cat-core"/>
</dbReference>
<dbReference type="GO" id="GO:0015074">
    <property type="term" value="P:DNA integration"/>
    <property type="evidence" value="ECO:0007669"/>
    <property type="project" value="InterPro"/>
</dbReference>
<dbReference type="OrthoDB" id="9798623at2"/>
<dbReference type="GO" id="GO:0032196">
    <property type="term" value="P:transposition"/>
    <property type="evidence" value="ECO:0007669"/>
    <property type="project" value="UniProtKB-KW"/>
</dbReference>
<protein>
    <submittedName>
        <fullName evidence="7">Mobile element protein</fullName>
    </submittedName>
</protein>
<reference evidence="7 8" key="1">
    <citation type="submission" date="2016-06" db="EMBL/GenBank/DDBJ databases">
        <title>Respiratory ammonification of nitrate coupled to the oxidation of elemental sulfur in deep-sea autotrophic thermophilic bacteria.</title>
        <authorList>
            <person name="Slobodkina G.B."/>
            <person name="Mardanov A.V."/>
            <person name="Ravin N.V."/>
            <person name="Frolova A.A."/>
            <person name="Viryasiv M.B."/>
            <person name="Chernyh N.A."/>
            <person name="Bonch-Osmolovskaya E.A."/>
            <person name="Slobodkin A.I."/>
        </authorList>
    </citation>
    <scope>NUCLEOTIDE SEQUENCE [LARGE SCALE GENOMIC DNA]</scope>
    <source>
        <strain evidence="7 8">S69</strain>
    </source>
</reference>
<dbReference type="PROSITE" id="PS50531">
    <property type="entry name" value="HTH_IS21"/>
    <property type="match status" value="1"/>
</dbReference>
<dbReference type="PATRIC" id="fig|1156395.6.peg.2513"/>